<evidence type="ECO:0000313" key="2">
    <source>
        <dbReference type="Proteomes" id="UP000887159"/>
    </source>
</evidence>
<keyword evidence="2" id="KW-1185">Reference proteome</keyword>
<comment type="caution">
    <text evidence="1">The sequence shown here is derived from an EMBL/GenBank/DDBJ whole genome shotgun (WGS) entry which is preliminary data.</text>
</comment>
<accession>A0A8X6WGJ0</accession>
<gene>
    <name evidence="1" type="ORF">TNCV_2504401</name>
</gene>
<dbReference type="EMBL" id="BMAU01021422">
    <property type="protein sequence ID" value="GFY34137.1"/>
    <property type="molecule type" value="Genomic_DNA"/>
</dbReference>
<protein>
    <submittedName>
        <fullName evidence="1">Uncharacterized protein</fullName>
    </submittedName>
</protein>
<organism evidence="1 2">
    <name type="scientific">Trichonephila clavipes</name>
    <name type="common">Golden silk orbweaver</name>
    <name type="synonym">Nephila clavipes</name>
    <dbReference type="NCBI Taxonomy" id="2585209"/>
    <lineage>
        <taxon>Eukaryota</taxon>
        <taxon>Metazoa</taxon>
        <taxon>Ecdysozoa</taxon>
        <taxon>Arthropoda</taxon>
        <taxon>Chelicerata</taxon>
        <taxon>Arachnida</taxon>
        <taxon>Araneae</taxon>
        <taxon>Araneomorphae</taxon>
        <taxon>Entelegynae</taxon>
        <taxon>Araneoidea</taxon>
        <taxon>Nephilidae</taxon>
        <taxon>Trichonephila</taxon>
    </lineage>
</organism>
<dbReference type="AlphaFoldDB" id="A0A8X6WGJ0"/>
<name>A0A8X6WGJ0_TRICX</name>
<reference evidence="1" key="1">
    <citation type="submission" date="2020-08" db="EMBL/GenBank/DDBJ databases">
        <title>Multicomponent nature underlies the extraordinary mechanical properties of spider dragline silk.</title>
        <authorList>
            <person name="Kono N."/>
            <person name="Nakamura H."/>
            <person name="Mori M."/>
            <person name="Yoshida Y."/>
            <person name="Ohtoshi R."/>
            <person name="Malay A.D."/>
            <person name="Moran D.A.P."/>
            <person name="Tomita M."/>
            <person name="Numata K."/>
            <person name="Arakawa K."/>
        </authorList>
    </citation>
    <scope>NUCLEOTIDE SEQUENCE</scope>
</reference>
<proteinExistence type="predicted"/>
<evidence type="ECO:0000313" key="1">
    <source>
        <dbReference type="EMBL" id="GFY34137.1"/>
    </source>
</evidence>
<dbReference type="Proteomes" id="UP000887159">
    <property type="component" value="Unassembled WGS sequence"/>
</dbReference>
<sequence length="114" mass="13362">MFSLHLDEFQGSLYFSYCAENVKFYAFRPRFADSIDVLLPSEEQCCRIASNAYGSIRWQCFEPCYMWFEKFQNGDFDARNKGLGRPSKNFEDAELQALLDEDDGQTRKNILQNN</sequence>